<evidence type="ECO:0000313" key="7">
    <source>
        <dbReference type="EMBL" id="CCG82823.1"/>
    </source>
</evidence>
<name>R4XAK7_TAPDE</name>
<keyword evidence="7" id="KW-0132">Cell division</keyword>
<dbReference type="STRING" id="1097556.R4XAK7"/>
<evidence type="ECO:0000256" key="5">
    <source>
        <dbReference type="ARBA" id="ARBA00023306"/>
    </source>
</evidence>
<evidence type="ECO:0000256" key="4">
    <source>
        <dbReference type="ARBA" id="ARBA00023242"/>
    </source>
</evidence>
<feature type="compositionally biased region" description="Acidic residues" evidence="6">
    <location>
        <begin position="167"/>
        <end position="178"/>
    </location>
</feature>
<dbReference type="GO" id="GO:0003697">
    <property type="term" value="F:single-stranded DNA binding"/>
    <property type="evidence" value="ECO:0007669"/>
    <property type="project" value="TreeGrafter"/>
</dbReference>
<dbReference type="OrthoDB" id="10258882at2759"/>
<dbReference type="GO" id="GO:1902977">
    <property type="term" value="P:mitotic DNA replication preinitiation complex assembly"/>
    <property type="evidence" value="ECO:0007669"/>
    <property type="project" value="TreeGrafter"/>
</dbReference>
<dbReference type="GO" id="GO:0003688">
    <property type="term" value="F:DNA replication origin binding"/>
    <property type="evidence" value="ECO:0007669"/>
    <property type="project" value="TreeGrafter"/>
</dbReference>
<dbReference type="AlphaFoldDB" id="R4XAK7"/>
<keyword evidence="3" id="KW-0235">DNA replication</keyword>
<comment type="caution">
    <text evidence="7">The sequence shown here is derived from an EMBL/GenBank/DDBJ whole genome shotgun (WGS) entry which is preliminary data.</text>
</comment>
<gene>
    <name evidence="7" type="ORF">TAPDE_002955</name>
</gene>
<dbReference type="EMBL" id="CAHR02000104">
    <property type="protein sequence ID" value="CCG82823.1"/>
    <property type="molecule type" value="Genomic_DNA"/>
</dbReference>
<dbReference type="Pfam" id="PF02724">
    <property type="entry name" value="CDC45"/>
    <property type="match status" value="1"/>
</dbReference>
<organism evidence="7 8">
    <name type="scientific">Taphrina deformans (strain PYCC 5710 / ATCC 11124 / CBS 356.35 / IMI 108563 / JCM 9778 / NBRC 8474)</name>
    <name type="common">Peach leaf curl fungus</name>
    <name type="synonym">Lalaria deformans</name>
    <dbReference type="NCBI Taxonomy" id="1097556"/>
    <lineage>
        <taxon>Eukaryota</taxon>
        <taxon>Fungi</taxon>
        <taxon>Dikarya</taxon>
        <taxon>Ascomycota</taxon>
        <taxon>Taphrinomycotina</taxon>
        <taxon>Taphrinomycetes</taxon>
        <taxon>Taphrinales</taxon>
        <taxon>Taphrinaceae</taxon>
        <taxon>Taphrina</taxon>
    </lineage>
</organism>
<keyword evidence="8" id="KW-1185">Reference proteome</keyword>
<proteinExistence type="inferred from homology"/>
<evidence type="ECO:0000256" key="2">
    <source>
        <dbReference type="ARBA" id="ARBA00010727"/>
    </source>
</evidence>
<sequence length="703" mass="79804">MIIRRSQFASAYTKIRQSSLSGTCAVLILVALDVDALCACKMLATLLKSDFVPYQIRPIAGWSDLEKANATLVQGNEELQFVIMLNFGAHFDPLQYLEVDESVKIYIIDSHKPVLLENCYMDSNVLVWDDGDIERQSEIEKAFYDWHEEDRRRKARDEDDDRSHQSEDDEANEDDIDSILETTSSLGQDGDDGENDSSALGTNRKRRSRSGSDDASQRENEAEDSESDASDGGPRQRRRTGMNTHIQPSPRKPSADPIIPSARQVELERRRAYERNGTILSEYYDRGDWYGESVAGLIYALASDLGREDNELLWLSIVGLTSLAIHNRLNQDNYLLFYAIFKDEVVRLNPPPLIKNGPSRVNGRNPTDVAIRAESEYRFMLFRHWSLYDAMMHSPYLGAKMKIYSEPGKKQLHKLFAKMGFSLAQCRQIYTHMDMDLKRNLREKLEKFAPAYGLDELMLKSFVRPYGFKCTLSASDTSYALTALLETGNKGLLQRAKQGTDEDVSQIDEDVMTENIRDEWLQNFNDAFDALDNVDLLQKAIPVSMALQQAIIRTGTALIDKREIRSLRSFRMSVVKEGPDVAIFTHPLALQKLATWLSEAINELEREKGKTKHLPFVIAALDERTDRYLVLGTSVTNTFPGTNAADTTDRDKINRNKFGNAFQELSHAHQARFRLDSFDASVVECNRADLGQLLETLSLQTLQ</sequence>
<dbReference type="GO" id="GO:0031261">
    <property type="term" value="C:DNA replication preinitiation complex"/>
    <property type="evidence" value="ECO:0007669"/>
    <property type="project" value="TreeGrafter"/>
</dbReference>
<feature type="compositionally biased region" description="Basic and acidic residues" evidence="6">
    <location>
        <begin position="150"/>
        <end position="166"/>
    </location>
</feature>
<comment type="similarity">
    <text evidence="2">Belongs to the CDC45 family.</text>
</comment>
<evidence type="ECO:0000256" key="6">
    <source>
        <dbReference type="SAM" id="MobiDB-lite"/>
    </source>
</evidence>
<dbReference type="InterPro" id="IPR003874">
    <property type="entry name" value="CDC45"/>
</dbReference>
<dbReference type="PANTHER" id="PTHR10507">
    <property type="entry name" value="CDC45-RELATED PROTEIN"/>
    <property type="match status" value="1"/>
</dbReference>
<dbReference type="eggNOG" id="KOG2475">
    <property type="taxonomic scope" value="Eukaryota"/>
</dbReference>
<evidence type="ECO:0000256" key="1">
    <source>
        <dbReference type="ARBA" id="ARBA00004123"/>
    </source>
</evidence>
<dbReference type="GO" id="GO:0006270">
    <property type="term" value="P:DNA replication initiation"/>
    <property type="evidence" value="ECO:0007669"/>
    <property type="project" value="InterPro"/>
</dbReference>
<evidence type="ECO:0000313" key="8">
    <source>
        <dbReference type="Proteomes" id="UP000013776"/>
    </source>
</evidence>
<keyword evidence="4" id="KW-0539">Nucleus</keyword>
<dbReference type="GO" id="GO:0003682">
    <property type="term" value="F:chromatin binding"/>
    <property type="evidence" value="ECO:0007669"/>
    <property type="project" value="TreeGrafter"/>
</dbReference>
<accession>R4XAK7</accession>
<dbReference type="Proteomes" id="UP000013776">
    <property type="component" value="Unassembled WGS sequence"/>
</dbReference>
<dbReference type="GO" id="GO:0051301">
    <property type="term" value="P:cell division"/>
    <property type="evidence" value="ECO:0007669"/>
    <property type="project" value="UniProtKB-KW"/>
</dbReference>
<reference evidence="7 8" key="1">
    <citation type="journal article" date="2013" name="MBio">
        <title>Genome sequencing of the plant pathogen Taphrina deformans, the causal agent of peach leaf curl.</title>
        <authorList>
            <person name="Cisse O.H."/>
            <person name="Almeida J.M.G.C.F."/>
            <person name="Fonseca A."/>
            <person name="Kumar A.A."/>
            <person name="Salojaervi J."/>
            <person name="Overmyer K."/>
            <person name="Hauser P.M."/>
            <person name="Pagni M."/>
        </authorList>
    </citation>
    <scope>NUCLEOTIDE SEQUENCE [LARGE SCALE GENOMIC DNA]</scope>
    <source>
        <strain evidence="8">PYCC 5710 / ATCC 11124 / CBS 356.35 / IMI 108563 / JCM 9778 / NBRC 8474</strain>
    </source>
</reference>
<dbReference type="GO" id="GO:0000727">
    <property type="term" value="P:double-strand break repair via break-induced replication"/>
    <property type="evidence" value="ECO:0007669"/>
    <property type="project" value="TreeGrafter"/>
</dbReference>
<comment type="subcellular location">
    <subcellularLocation>
        <location evidence="1">Nucleus</location>
    </subcellularLocation>
</comment>
<evidence type="ECO:0000256" key="3">
    <source>
        <dbReference type="ARBA" id="ARBA00022705"/>
    </source>
</evidence>
<keyword evidence="5" id="KW-0131">Cell cycle</keyword>
<protein>
    <submittedName>
        <fullName evidence="7">Cell division control protein 45 homolog</fullName>
    </submittedName>
</protein>
<dbReference type="PANTHER" id="PTHR10507:SF0">
    <property type="entry name" value="CELL DIVISION CONTROL PROTEIN 45 HOMOLOG"/>
    <property type="match status" value="1"/>
</dbReference>
<feature type="region of interest" description="Disordered" evidence="6">
    <location>
        <begin position="150"/>
        <end position="260"/>
    </location>
</feature>
<feature type="compositionally biased region" description="Basic and acidic residues" evidence="6">
    <location>
        <begin position="210"/>
        <end position="220"/>
    </location>
</feature>